<name>A0AAD4Q168_9EURO</name>
<dbReference type="AlphaFoldDB" id="A0AAD4Q168"/>
<gene>
    <name evidence="8" type="ORF">BGW36DRAFT_142305</name>
</gene>
<proteinExistence type="inferred from homology"/>
<comment type="function">
    <text evidence="6">Interacts with target proteins during translocation into the lumen of the endoplasmic reticulum. Protects unfolded target proteins against degradation and facilitate correct glycosylation.</text>
</comment>
<dbReference type="Pfam" id="PF06624">
    <property type="entry name" value="RAMP4"/>
    <property type="match status" value="1"/>
</dbReference>
<dbReference type="InterPro" id="IPR010580">
    <property type="entry name" value="ER_stress-assoc"/>
</dbReference>
<evidence type="ECO:0000313" key="9">
    <source>
        <dbReference type="Proteomes" id="UP001201262"/>
    </source>
</evidence>
<organism evidence="8 9">
    <name type="scientific">Talaromyces proteolyticus</name>
    <dbReference type="NCBI Taxonomy" id="1131652"/>
    <lineage>
        <taxon>Eukaryota</taxon>
        <taxon>Fungi</taxon>
        <taxon>Dikarya</taxon>
        <taxon>Ascomycota</taxon>
        <taxon>Pezizomycotina</taxon>
        <taxon>Eurotiomycetes</taxon>
        <taxon>Eurotiomycetidae</taxon>
        <taxon>Eurotiales</taxon>
        <taxon>Trichocomaceae</taxon>
        <taxon>Talaromyces</taxon>
        <taxon>Talaromyces sect. Bacilispori</taxon>
    </lineage>
</organism>
<evidence type="ECO:0000256" key="7">
    <source>
        <dbReference type="SAM" id="MobiDB-lite"/>
    </source>
</evidence>
<accession>A0AAD4Q168</accession>
<keyword evidence="4 6" id="KW-1133">Transmembrane helix</keyword>
<keyword evidence="2 6" id="KW-0812">Transmembrane</keyword>
<dbReference type="GeneID" id="70239734"/>
<feature type="transmembrane region" description="Helical" evidence="6">
    <location>
        <begin position="39"/>
        <end position="57"/>
    </location>
</feature>
<evidence type="ECO:0000256" key="5">
    <source>
        <dbReference type="ARBA" id="ARBA00023136"/>
    </source>
</evidence>
<dbReference type="GO" id="GO:0005789">
    <property type="term" value="C:endoplasmic reticulum membrane"/>
    <property type="evidence" value="ECO:0007669"/>
    <property type="project" value="UniProtKB-SubCell"/>
</dbReference>
<evidence type="ECO:0000256" key="2">
    <source>
        <dbReference type="ARBA" id="ARBA00022692"/>
    </source>
</evidence>
<comment type="subcellular location">
    <subcellularLocation>
        <location evidence="6">Membrane</location>
        <topology evidence="6">Single-pass membrane protein</topology>
    </subcellularLocation>
    <subcellularLocation>
        <location evidence="6">Endoplasmic reticulum membrane</location>
        <topology evidence="6">Single-pass membrane protein</topology>
    </subcellularLocation>
</comment>
<reference evidence="8" key="1">
    <citation type="submission" date="2021-12" db="EMBL/GenBank/DDBJ databases">
        <title>Convergent genome expansion in fungi linked to evolution of root-endophyte symbiosis.</title>
        <authorList>
            <consortium name="DOE Joint Genome Institute"/>
            <person name="Ke Y.-H."/>
            <person name="Bonito G."/>
            <person name="Liao H.-L."/>
            <person name="Looney B."/>
            <person name="Rojas-Flechas A."/>
            <person name="Nash J."/>
            <person name="Hameed K."/>
            <person name="Schadt C."/>
            <person name="Martin F."/>
            <person name="Crous P.W."/>
            <person name="Miettinen O."/>
            <person name="Magnuson J.K."/>
            <person name="Labbe J."/>
            <person name="Jacobson D."/>
            <person name="Doktycz M.J."/>
            <person name="Veneault-Fourrey C."/>
            <person name="Kuo A."/>
            <person name="Mondo S."/>
            <person name="Calhoun S."/>
            <person name="Riley R."/>
            <person name="Ohm R."/>
            <person name="LaButti K."/>
            <person name="Andreopoulos B."/>
            <person name="Pangilinan J."/>
            <person name="Nolan M."/>
            <person name="Tritt A."/>
            <person name="Clum A."/>
            <person name="Lipzen A."/>
            <person name="Daum C."/>
            <person name="Barry K."/>
            <person name="Grigoriev I.V."/>
            <person name="Vilgalys R."/>
        </authorList>
    </citation>
    <scope>NUCLEOTIDE SEQUENCE</scope>
    <source>
        <strain evidence="8">PMI_201</strain>
    </source>
</reference>
<comment type="similarity">
    <text evidence="1 6">Belongs to the RAMP4 family.</text>
</comment>
<feature type="region of interest" description="Disordered" evidence="7">
    <location>
        <begin position="1"/>
        <end position="38"/>
    </location>
</feature>
<keyword evidence="5 6" id="KW-0472">Membrane</keyword>
<evidence type="ECO:0000313" key="8">
    <source>
        <dbReference type="EMBL" id="KAH8698248.1"/>
    </source>
</evidence>
<keyword evidence="3 6" id="KW-0256">Endoplasmic reticulum</keyword>
<keyword evidence="9" id="KW-1185">Reference proteome</keyword>
<dbReference type="Proteomes" id="UP001201262">
    <property type="component" value="Unassembled WGS sequence"/>
</dbReference>
<evidence type="ECO:0000256" key="4">
    <source>
        <dbReference type="ARBA" id="ARBA00022989"/>
    </source>
</evidence>
<evidence type="ECO:0000256" key="3">
    <source>
        <dbReference type="ARBA" id="ARBA00022824"/>
    </source>
</evidence>
<feature type="compositionally biased region" description="Basic and acidic residues" evidence="7">
    <location>
        <begin position="9"/>
        <end position="29"/>
    </location>
</feature>
<evidence type="ECO:0000256" key="6">
    <source>
        <dbReference type="RuleBase" id="RU364120"/>
    </source>
</evidence>
<dbReference type="RefSeq" id="XP_046072712.1">
    <property type="nucleotide sequence ID" value="XM_046209447.1"/>
</dbReference>
<comment type="caution">
    <text evidence="8">The sequence shown here is derived from an EMBL/GenBank/DDBJ whole genome shotgun (WGS) entry which is preliminary data.</text>
</comment>
<dbReference type="EMBL" id="JAJTJA010000005">
    <property type="protein sequence ID" value="KAH8698248.1"/>
    <property type="molecule type" value="Genomic_DNA"/>
</dbReference>
<sequence length="75" mass="8348">MAQTPKQRRANEKYAKHEAAKRGKPETTLKKSQKQKSPVSIGWVVILAFVVCGGLAFELLRIVPDIWSAITSLVK</sequence>
<protein>
    <recommendedName>
        <fullName evidence="6">Stress-associated endoplasmic reticulum protein</fullName>
    </recommendedName>
</protein>
<evidence type="ECO:0000256" key="1">
    <source>
        <dbReference type="ARBA" id="ARBA00005500"/>
    </source>
</evidence>